<dbReference type="InterPro" id="IPR012678">
    <property type="entry name" value="Ribosomal_uL23/eL15/eS24_sf"/>
</dbReference>
<reference evidence="4" key="1">
    <citation type="journal article" date="2011" name="Genome Res.">
        <title>Deep small RNA sequencing from the nematode Ascaris reveals conservation, functional diversification, and novel developmental profiles.</title>
        <authorList>
            <person name="Wang J."/>
            <person name="Czech B."/>
            <person name="Crunk A."/>
            <person name="Wallace A."/>
            <person name="Mitreva M."/>
            <person name="Hannon G.J."/>
            <person name="Davis R.E."/>
        </authorList>
    </citation>
    <scope>NUCLEOTIDE SEQUENCE</scope>
</reference>
<organism evidence="4">
    <name type="scientific">Ascaris suum</name>
    <name type="common">Pig roundworm</name>
    <name type="synonym">Ascaris lumbricoides</name>
    <dbReference type="NCBI Taxonomy" id="6253"/>
    <lineage>
        <taxon>Eukaryota</taxon>
        <taxon>Metazoa</taxon>
        <taxon>Ecdysozoa</taxon>
        <taxon>Nematoda</taxon>
        <taxon>Chromadorea</taxon>
        <taxon>Rhabditida</taxon>
        <taxon>Spirurina</taxon>
        <taxon>Ascaridomorpha</taxon>
        <taxon>Ascaridoidea</taxon>
        <taxon>Ascarididae</taxon>
        <taxon>Ascaris</taxon>
    </lineage>
</organism>
<sequence>MLELEDRVYYFEVSKEADKTIIKKAVEKLFDVKVDTVNIVNQKPRPRRVGRYSGYKKGFKKARIKLTADSNDIEAINFDE</sequence>
<dbReference type="EMBL" id="JI247628">
    <property type="protein sequence ID" value="ADY49882.1"/>
    <property type="molecule type" value="mRNA"/>
</dbReference>
<evidence type="ECO:0000256" key="3">
    <source>
        <dbReference type="ARBA" id="ARBA00023274"/>
    </source>
</evidence>
<protein>
    <submittedName>
        <fullName evidence="4">50S ribosomal protein L23</fullName>
    </submittedName>
</protein>
<dbReference type="GO" id="GO:0005840">
    <property type="term" value="C:ribosome"/>
    <property type="evidence" value="ECO:0007669"/>
    <property type="project" value="UniProtKB-KW"/>
</dbReference>
<dbReference type="GO" id="GO:1990904">
    <property type="term" value="C:ribonucleoprotein complex"/>
    <property type="evidence" value="ECO:0007669"/>
    <property type="project" value="UniProtKB-KW"/>
</dbReference>
<evidence type="ECO:0000313" key="4">
    <source>
        <dbReference type="EMBL" id="ADY49882.1"/>
    </source>
</evidence>
<dbReference type="SUPFAM" id="SSF54189">
    <property type="entry name" value="Ribosomal proteins S24e, L23 and L15e"/>
    <property type="match status" value="1"/>
</dbReference>
<dbReference type="Pfam" id="PF00276">
    <property type="entry name" value="Ribosomal_L23"/>
    <property type="match status" value="1"/>
</dbReference>
<evidence type="ECO:0000256" key="2">
    <source>
        <dbReference type="ARBA" id="ARBA00022980"/>
    </source>
</evidence>
<dbReference type="Gene3D" id="3.30.70.330">
    <property type="match status" value="1"/>
</dbReference>
<dbReference type="InterPro" id="IPR013025">
    <property type="entry name" value="Ribosomal_uL23-like"/>
</dbReference>
<accession>F1LIC8</accession>
<feature type="non-terminal residue" evidence="4">
    <location>
        <position position="80"/>
    </location>
</feature>
<comment type="similarity">
    <text evidence="1">Belongs to the universal ribosomal protein uL23 family.</text>
</comment>
<dbReference type="InterPro" id="IPR012677">
    <property type="entry name" value="Nucleotide-bd_a/b_plait_sf"/>
</dbReference>
<dbReference type="GO" id="GO:0003735">
    <property type="term" value="F:structural constituent of ribosome"/>
    <property type="evidence" value="ECO:0007669"/>
    <property type="project" value="InterPro"/>
</dbReference>
<keyword evidence="3" id="KW-0687">Ribonucleoprotein</keyword>
<dbReference type="NCBIfam" id="NF004363">
    <property type="entry name" value="PRK05738.2-4"/>
    <property type="match status" value="1"/>
</dbReference>
<name>F1LIC8_ASCSU</name>
<dbReference type="AlphaFoldDB" id="F1LIC8"/>
<dbReference type="GO" id="GO:0006412">
    <property type="term" value="P:translation"/>
    <property type="evidence" value="ECO:0007669"/>
    <property type="project" value="InterPro"/>
</dbReference>
<evidence type="ECO:0000256" key="1">
    <source>
        <dbReference type="ARBA" id="ARBA00006700"/>
    </source>
</evidence>
<keyword evidence="2 4" id="KW-0689">Ribosomal protein</keyword>
<proteinExistence type="evidence at transcript level"/>